<feature type="domain" description="PH" evidence="19">
    <location>
        <begin position="1020"/>
        <end position="1118"/>
    </location>
</feature>
<dbReference type="InterPro" id="IPR041788">
    <property type="entry name" value="FARP1/FARP2/FRMD7_FERM_C"/>
</dbReference>
<dbReference type="GO" id="GO:0043197">
    <property type="term" value="C:dendritic spine"/>
    <property type="evidence" value="ECO:0007669"/>
    <property type="project" value="UniProtKB-SubCell"/>
</dbReference>
<dbReference type="CDD" id="cd00160">
    <property type="entry name" value="RhoGEF"/>
    <property type="match status" value="1"/>
</dbReference>
<feature type="compositionally biased region" description="Polar residues" evidence="18">
    <location>
        <begin position="676"/>
        <end position="702"/>
    </location>
</feature>
<evidence type="ECO:0000313" key="23">
    <source>
        <dbReference type="Proteomes" id="UP001497497"/>
    </source>
</evidence>
<keyword evidence="9" id="KW-0771">Synaptosome</keyword>
<feature type="compositionally biased region" description="Polar residues" evidence="18">
    <location>
        <begin position="436"/>
        <end position="447"/>
    </location>
</feature>
<dbReference type="FunFam" id="3.10.20.90:FF:000040">
    <property type="entry name" value="FERM, RhoGEF and pleckstrin domain-containing protein"/>
    <property type="match status" value="1"/>
</dbReference>
<evidence type="ECO:0000256" key="9">
    <source>
        <dbReference type="ARBA" id="ARBA00022599"/>
    </source>
</evidence>
<dbReference type="InterPro" id="IPR011993">
    <property type="entry name" value="PH-like_dom_sf"/>
</dbReference>
<keyword evidence="11" id="KW-0677">Repeat</keyword>
<dbReference type="PROSITE" id="PS00660">
    <property type="entry name" value="FERM_1"/>
    <property type="match status" value="1"/>
</dbReference>
<dbReference type="InterPro" id="IPR014352">
    <property type="entry name" value="FERM/acyl-CoA-bd_prot_sf"/>
</dbReference>
<comment type="caution">
    <text evidence="22">The sequence shown here is derived from an EMBL/GenBank/DDBJ whole genome shotgun (WGS) entry which is preliminary data.</text>
</comment>
<dbReference type="InterPro" id="IPR055251">
    <property type="entry name" value="SOS1_NGEF_PH"/>
</dbReference>
<evidence type="ECO:0000256" key="6">
    <source>
        <dbReference type="ARBA" id="ARBA00022473"/>
    </source>
</evidence>
<feature type="domain" description="PH" evidence="19">
    <location>
        <begin position="1188"/>
        <end position="1285"/>
    </location>
</feature>
<evidence type="ECO:0000256" key="1">
    <source>
        <dbReference type="ARBA" id="ARBA00004279"/>
    </source>
</evidence>
<dbReference type="Pfam" id="PF09380">
    <property type="entry name" value="FERM_C"/>
    <property type="match status" value="1"/>
</dbReference>
<dbReference type="SMART" id="SM00325">
    <property type="entry name" value="RhoGEF"/>
    <property type="match status" value="1"/>
</dbReference>
<dbReference type="PANTHER" id="PTHR45858">
    <property type="entry name" value="FERM DOMAIN CONTAINING PROTEIN"/>
    <property type="match status" value="1"/>
</dbReference>
<dbReference type="GO" id="GO:0005085">
    <property type="term" value="F:guanyl-nucleotide exchange factor activity"/>
    <property type="evidence" value="ECO:0007669"/>
    <property type="project" value="UniProtKB-KW"/>
</dbReference>
<feature type="compositionally biased region" description="Low complexity" evidence="18">
    <location>
        <begin position="363"/>
        <end position="374"/>
    </location>
</feature>
<evidence type="ECO:0000256" key="16">
    <source>
        <dbReference type="ARBA" id="ARBA00040395"/>
    </source>
</evidence>
<dbReference type="GO" id="GO:0005829">
    <property type="term" value="C:cytosol"/>
    <property type="evidence" value="ECO:0007669"/>
    <property type="project" value="UniProtKB-SubCell"/>
</dbReference>
<dbReference type="PRINTS" id="PR00935">
    <property type="entry name" value="BAND41"/>
</dbReference>
<dbReference type="CDD" id="cd01220">
    <property type="entry name" value="PH1_FARP1-like"/>
    <property type="match status" value="1"/>
</dbReference>
<dbReference type="EMBL" id="CAXITT010000158">
    <property type="protein sequence ID" value="CAL1533986.1"/>
    <property type="molecule type" value="Genomic_DNA"/>
</dbReference>
<keyword evidence="12" id="KW-0770">Synapse</keyword>
<dbReference type="Pfam" id="PF22697">
    <property type="entry name" value="SOS1_NGEF_PH"/>
    <property type="match status" value="1"/>
</dbReference>
<dbReference type="Pfam" id="PF00169">
    <property type="entry name" value="PH"/>
    <property type="match status" value="1"/>
</dbReference>
<evidence type="ECO:0000256" key="11">
    <source>
        <dbReference type="ARBA" id="ARBA00022737"/>
    </source>
</evidence>
<dbReference type="InterPro" id="IPR018980">
    <property type="entry name" value="FERM_PH-like_C"/>
</dbReference>
<evidence type="ECO:0000256" key="10">
    <source>
        <dbReference type="ARBA" id="ARBA00022658"/>
    </source>
</evidence>
<feature type="domain" description="DH" evidence="20">
    <location>
        <begin position="799"/>
        <end position="991"/>
    </location>
</feature>
<dbReference type="GO" id="GO:0005886">
    <property type="term" value="C:plasma membrane"/>
    <property type="evidence" value="ECO:0007669"/>
    <property type="project" value="UniProtKB-SubCell"/>
</dbReference>
<dbReference type="SMART" id="SM00233">
    <property type="entry name" value="PH"/>
    <property type="match status" value="2"/>
</dbReference>
<feature type="region of interest" description="Disordered" evidence="18">
    <location>
        <begin position="469"/>
        <end position="514"/>
    </location>
</feature>
<dbReference type="PROSITE" id="PS50003">
    <property type="entry name" value="PH_DOMAIN"/>
    <property type="match status" value="2"/>
</dbReference>
<evidence type="ECO:0000256" key="18">
    <source>
        <dbReference type="SAM" id="MobiDB-lite"/>
    </source>
</evidence>
<dbReference type="CDD" id="cd17098">
    <property type="entry name" value="FERM_F1_FARP1_like"/>
    <property type="match status" value="1"/>
</dbReference>
<dbReference type="Gene3D" id="1.20.80.10">
    <property type="match status" value="1"/>
</dbReference>
<dbReference type="SUPFAM" id="SSF50729">
    <property type="entry name" value="PH domain-like"/>
    <property type="match status" value="3"/>
</dbReference>
<evidence type="ECO:0000259" key="19">
    <source>
        <dbReference type="PROSITE" id="PS50003"/>
    </source>
</evidence>
<dbReference type="CDD" id="cd13193">
    <property type="entry name" value="FERM_C_FARP1-like"/>
    <property type="match status" value="1"/>
</dbReference>
<sequence>MSDPRPPKSPRKGKYVNIRIAFLNDTVHVFQVPVKGVGSLLWDAVVNHLQLLEADYFDLEYTNHHGDDCWLDKDKTVLKQIGSPDVPLRFCVKFYTPDPGLLEDELTRYLFALQVRKDLLRGELRCSENTAALLASYIVQGEIGDFDIDEYPDPTYLAVFKFVPEHLQTHEFMAKVMDYHKQHIGESPSEADLNLLDTARKVELYGIKMQSAKDHEGVSLNLAVAHLGVLVFQQYTKINTFSWAKVRKLSFKRKKFLIKLHADTYDRRLDGVAHTPTKSGRGYYKDTVEFFFDTRDRCKLFWKRCIEHHAFFRCQVVAKVPRNKTRVVSRGSSFRYCGRTQKQLVEYVRENIGKRPHFERSTSGRISSRSTSVTPKISSKPGIHSSSADLHTSSGSRSSGSHILDSNHTPGSGVARDHSGTPHGAMRVESVDVHSDSSMSGSRSLNSPRLEHGLSIDQDVIEAVNARTEGAMTDEDDDEDLKDSSSLSQGREGMSHVSSETKVSSLVQSRFTSKDRKLSAPVFGLLHKNGENENEEEHRLSRTAEIENIPELVEEEAAGPLSPRHGHSPPKKFPSTIGSRQASVRSEDIDDLPPPPPSPPPLTSPSPPPPPPPFEDDIDEPLPPVPDHLIEDGRRSSEPRIQFKSPNVRSGEELLDSGHPGEVLKNGHGQDRLRQDSLTSNGIPSSLNTGPTSNGISPSQDKAPTIPQKRGRPAVTNSFSHENSFQDTYHGDIDSADLSLQRDMALGDVLGQGDISGLSSMSDATPHKSKRAISEGSILSAQENEEEQKRRARHRPTDTAYYIAKELLMTERTYKKDLEVLCVWFRNSVSCDPSILNSMSEVLFHQFDPIYNFHYSFLKEVEQRLAAWEGKTQPQMNGDCQKIGDLLLKAINNSLEFYESYYQHLEEILIEIDGKVKKQRPFEEICRSFETQKVCYLPLNTFFLRPGQRLLHFKLILERLVKHYTFDHHDTEDCKEAFCRITEITNKFQSQFKKMENLEKLMELQRDLLGLENLVHIDREFIREGCLQKFSRKGYQQRMFFLFSDMLVYTSRTSASLLQFKVHGQLPLRGMTVEETDQSKSAVQNSFAIYAGNKYILVAASSQEEKDKWIEDINEAVIRVKSIGPDKLLYPSLKSSASSSENVGSGENVDGDQSPQDKPIQHRANTTMHVCWHRNTSVSFRDHEKALKNQLSGYLLRKFKTSNGWQKLWVVFTNFCLFFYKTYQDDFPLASLPLLGYAVNTPEEEDNINKDHVFKLQFKNHVYFFRAESEYTFSRWMEVINSATHNARRVRLFSRLDSRLESS</sequence>
<feature type="domain" description="FERM" evidence="21">
    <location>
        <begin position="16"/>
        <end position="316"/>
    </location>
</feature>
<evidence type="ECO:0000256" key="12">
    <source>
        <dbReference type="ARBA" id="ARBA00023018"/>
    </source>
</evidence>
<keyword evidence="6" id="KW-0217">Developmental protein</keyword>
<dbReference type="SUPFAM" id="SSF54236">
    <property type="entry name" value="Ubiquitin-like"/>
    <property type="match status" value="1"/>
</dbReference>
<dbReference type="FunFam" id="1.20.80.10:FF:000005">
    <property type="entry name" value="FERM, RhoGEF and pleckstrin domain-containing protein 1"/>
    <property type="match status" value="1"/>
</dbReference>
<keyword evidence="8" id="KW-0963">Cytoplasm</keyword>
<evidence type="ECO:0000259" key="21">
    <source>
        <dbReference type="PROSITE" id="PS50057"/>
    </source>
</evidence>
<dbReference type="InterPro" id="IPR001849">
    <property type="entry name" value="PH_domain"/>
</dbReference>
<dbReference type="PROSITE" id="PS50057">
    <property type="entry name" value="FERM_3"/>
    <property type="match status" value="1"/>
</dbReference>
<gene>
    <name evidence="22" type="ORF">GSLYS_00007946001</name>
</gene>
<dbReference type="Pfam" id="PF09379">
    <property type="entry name" value="FERM_N"/>
    <property type="match status" value="1"/>
</dbReference>
<keyword evidence="10" id="KW-0344">Guanine-nucleotide releasing factor</keyword>
<evidence type="ECO:0000313" key="22">
    <source>
        <dbReference type="EMBL" id="CAL1533986.1"/>
    </source>
</evidence>
<keyword evidence="14" id="KW-0966">Cell projection</keyword>
<evidence type="ECO:0000256" key="14">
    <source>
        <dbReference type="ARBA" id="ARBA00023273"/>
    </source>
</evidence>
<dbReference type="InterPro" id="IPR035963">
    <property type="entry name" value="FERM_2"/>
</dbReference>
<evidence type="ECO:0000256" key="13">
    <source>
        <dbReference type="ARBA" id="ARBA00023136"/>
    </source>
</evidence>
<dbReference type="Pfam" id="PF00621">
    <property type="entry name" value="RhoGEF"/>
    <property type="match status" value="1"/>
</dbReference>
<dbReference type="Pfam" id="PF00373">
    <property type="entry name" value="FERM_M"/>
    <property type="match status" value="1"/>
</dbReference>
<dbReference type="SUPFAM" id="SSF48065">
    <property type="entry name" value="DBL homology domain (DH-domain)"/>
    <property type="match status" value="1"/>
</dbReference>
<keyword evidence="13" id="KW-0472">Membrane</keyword>
<dbReference type="InterPro" id="IPR029071">
    <property type="entry name" value="Ubiquitin-like_domsf"/>
</dbReference>
<dbReference type="InterPro" id="IPR014847">
    <property type="entry name" value="FA"/>
</dbReference>
<protein>
    <recommendedName>
        <fullName evidence="16">FERM, ARHGEF and pleckstrin domain-containing protein 1</fullName>
    </recommendedName>
    <alternativeName>
        <fullName evidence="17">FERM, RhoGEF and pleckstrin domain-containing protein 1</fullName>
    </alternativeName>
</protein>
<feature type="region of interest" description="Disordered" evidence="18">
    <location>
        <begin position="757"/>
        <end position="794"/>
    </location>
</feature>
<dbReference type="InterPro" id="IPR019748">
    <property type="entry name" value="FERM_central"/>
</dbReference>
<dbReference type="FunFam" id="1.20.900.10:FF:000021">
    <property type="entry name" value="FERM, RhoGEF and pleckstrin domain-containing protein 1"/>
    <property type="match status" value="1"/>
</dbReference>
<dbReference type="InterPro" id="IPR000219">
    <property type="entry name" value="DH_dom"/>
</dbReference>
<keyword evidence="7" id="KW-1003">Cell membrane</keyword>
<evidence type="ECO:0000256" key="2">
    <source>
        <dbReference type="ARBA" id="ARBA00004413"/>
    </source>
</evidence>
<dbReference type="InterPro" id="IPR018979">
    <property type="entry name" value="FERM_N"/>
</dbReference>
<dbReference type="InterPro" id="IPR035899">
    <property type="entry name" value="DBL_dom_sf"/>
</dbReference>
<organism evidence="22 23">
    <name type="scientific">Lymnaea stagnalis</name>
    <name type="common">Great pond snail</name>
    <name type="synonym">Helix stagnalis</name>
    <dbReference type="NCBI Taxonomy" id="6523"/>
    <lineage>
        <taxon>Eukaryota</taxon>
        <taxon>Metazoa</taxon>
        <taxon>Spiralia</taxon>
        <taxon>Lophotrochozoa</taxon>
        <taxon>Mollusca</taxon>
        <taxon>Gastropoda</taxon>
        <taxon>Heterobranchia</taxon>
        <taxon>Euthyneura</taxon>
        <taxon>Panpulmonata</taxon>
        <taxon>Hygrophila</taxon>
        <taxon>Lymnaeoidea</taxon>
        <taxon>Lymnaeidae</taxon>
        <taxon>Lymnaea</taxon>
    </lineage>
</organism>
<dbReference type="FunFam" id="2.30.29.30:FF:000002">
    <property type="entry name" value="Band 4.1-like protein 5 isoform 1"/>
    <property type="match status" value="1"/>
</dbReference>
<dbReference type="Gene3D" id="1.20.900.10">
    <property type="entry name" value="Dbl homology (DH) domain"/>
    <property type="match status" value="1"/>
</dbReference>
<dbReference type="Proteomes" id="UP001497497">
    <property type="component" value="Unassembled WGS sequence"/>
</dbReference>
<dbReference type="SMART" id="SM00295">
    <property type="entry name" value="B41"/>
    <property type="match status" value="1"/>
</dbReference>
<feature type="compositionally biased region" description="Basic and acidic residues" evidence="18">
    <location>
        <begin position="528"/>
        <end position="545"/>
    </location>
</feature>
<dbReference type="Gene3D" id="2.30.29.30">
    <property type="entry name" value="Pleckstrin-homology domain (PH domain)/Phosphotyrosine-binding domain (PTB)"/>
    <property type="match status" value="3"/>
</dbReference>
<proteinExistence type="predicted"/>
<dbReference type="InterPro" id="IPR019747">
    <property type="entry name" value="FERM_CS"/>
</dbReference>
<dbReference type="GO" id="GO:0030175">
    <property type="term" value="C:filopodium"/>
    <property type="evidence" value="ECO:0007669"/>
    <property type="project" value="UniProtKB-SubCell"/>
</dbReference>
<dbReference type="Gene3D" id="3.10.20.90">
    <property type="entry name" value="Phosphatidylinositol 3-kinase Catalytic Subunit, Chain A, domain 1"/>
    <property type="match status" value="1"/>
</dbReference>
<name>A0AAV2HIW9_LYMST</name>
<dbReference type="CDD" id="cd13235">
    <property type="entry name" value="PH2_FARP1-like"/>
    <property type="match status" value="1"/>
</dbReference>
<dbReference type="SUPFAM" id="SSF47031">
    <property type="entry name" value="Second domain of FERM"/>
    <property type="match status" value="1"/>
</dbReference>
<evidence type="ECO:0000256" key="7">
    <source>
        <dbReference type="ARBA" id="ARBA00022475"/>
    </source>
</evidence>
<dbReference type="FunFam" id="2.30.29.30:FF:000046">
    <property type="entry name" value="FERM, RhoGEF and pleckstrin domain-containing protein 1"/>
    <property type="match status" value="1"/>
</dbReference>
<evidence type="ECO:0000256" key="5">
    <source>
        <dbReference type="ARBA" id="ARBA00004552"/>
    </source>
</evidence>
<feature type="region of interest" description="Disordered" evidence="18">
    <location>
        <begin position="1137"/>
        <end position="1160"/>
    </location>
</feature>
<dbReference type="InterPro" id="IPR000299">
    <property type="entry name" value="FERM_domain"/>
</dbReference>
<feature type="compositionally biased region" description="Acidic residues" evidence="18">
    <location>
        <begin position="472"/>
        <end position="481"/>
    </location>
</feature>
<comment type="subcellular location">
    <subcellularLocation>
        <location evidence="2">Cell membrane</location>
        <topology evidence="2">Peripheral membrane protein</topology>
        <orientation evidence="2">Cytoplasmic side</orientation>
    </subcellularLocation>
    <subcellularLocation>
        <location evidence="1">Cell projection</location>
        <location evidence="1">Dendrite</location>
    </subcellularLocation>
    <subcellularLocation>
        <location evidence="5">Cell projection</location>
        <location evidence="5">Dendritic spine</location>
    </subcellularLocation>
    <subcellularLocation>
        <location evidence="3">Cell projection</location>
        <location evidence="3">Filopodium</location>
    </subcellularLocation>
    <subcellularLocation>
        <location evidence="4">Cytoplasm</location>
        <location evidence="4">Cytosol</location>
    </subcellularLocation>
    <subcellularLocation>
        <location evidence="15">Synapse</location>
        <location evidence="15">Synaptosome</location>
    </subcellularLocation>
</comment>
<feature type="compositionally biased region" description="Polar residues" evidence="18">
    <location>
        <begin position="715"/>
        <end position="727"/>
    </location>
</feature>
<feature type="region of interest" description="Disordered" evidence="18">
    <location>
        <begin position="527"/>
        <end position="730"/>
    </location>
</feature>
<dbReference type="SMART" id="SM01196">
    <property type="entry name" value="FERM_C"/>
    <property type="match status" value="1"/>
</dbReference>
<keyword evidence="23" id="KW-1185">Reference proteome</keyword>
<feature type="compositionally biased region" description="Low complexity" evidence="18">
    <location>
        <begin position="1137"/>
        <end position="1148"/>
    </location>
</feature>
<evidence type="ECO:0000256" key="4">
    <source>
        <dbReference type="ARBA" id="ARBA00004514"/>
    </source>
</evidence>
<dbReference type="Pfam" id="PF08736">
    <property type="entry name" value="FA"/>
    <property type="match status" value="1"/>
</dbReference>
<dbReference type="SMART" id="SM01195">
    <property type="entry name" value="FA"/>
    <property type="match status" value="1"/>
</dbReference>
<evidence type="ECO:0000259" key="20">
    <source>
        <dbReference type="PROSITE" id="PS50010"/>
    </source>
</evidence>
<evidence type="ECO:0000256" key="15">
    <source>
        <dbReference type="ARBA" id="ARBA00034102"/>
    </source>
</evidence>
<feature type="region of interest" description="Disordered" evidence="18">
    <location>
        <begin position="356"/>
        <end position="453"/>
    </location>
</feature>
<feature type="compositionally biased region" description="Polar residues" evidence="18">
    <location>
        <begin position="496"/>
        <end position="511"/>
    </location>
</feature>
<evidence type="ECO:0000256" key="17">
    <source>
        <dbReference type="ARBA" id="ARBA00042170"/>
    </source>
</evidence>
<dbReference type="InterPro" id="IPR019749">
    <property type="entry name" value="Band_41_domain"/>
</dbReference>
<feature type="compositionally biased region" description="Pro residues" evidence="18">
    <location>
        <begin position="592"/>
        <end position="613"/>
    </location>
</feature>
<dbReference type="PANTHER" id="PTHR45858:SF5">
    <property type="entry name" value="MOESIN_EZRIN_RADIXIN HOMOLOG 1"/>
    <property type="match status" value="1"/>
</dbReference>
<dbReference type="InterPro" id="IPR051835">
    <property type="entry name" value="RAC1-GEF"/>
</dbReference>
<feature type="compositionally biased region" description="Basic and acidic residues" evidence="18">
    <location>
        <begin position="628"/>
        <end position="638"/>
    </location>
</feature>
<evidence type="ECO:0000256" key="8">
    <source>
        <dbReference type="ARBA" id="ARBA00022490"/>
    </source>
</evidence>
<evidence type="ECO:0000256" key="3">
    <source>
        <dbReference type="ARBA" id="ARBA00004486"/>
    </source>
</evidence>
<reference evidence="22 23" key="1">
    <citation type="submission" date="2024-04" db="EMBL/GenBank/DDBJ databases">
        <authorList>
            <consortium name="Genoscope - CEA"/>
            <person name="William W."/>
        </authorList>
    </citation>
    <scope>NUCLEOTIDE SEQUENCE [LARGE SCALE GENOMIC DNA]</scope>
</reference>
<accession>A0AAV2HIW9</accession>
<dbReference type="CDD" id="cd14473">
    <property type="entry name" value="FERM_B-lobe"/>
    <property type="match status" value="1"/>
</dbReference>
<dbReference type="PROSITE" id="PS50010">
    <property type="entry name" value="DH_2"/>
    <property type="match status" value="1"/>
</dbReference>